<dbReference type="AlphaFoldDB" id="A0A4Y8U236"/>
<sequence length="82" mass="9273">MTLLIALGVLNLLVNIACGIMLITRFWTGNDEYNEPQPEGSSAQVEHSHTFTAMPELHANHRGTELEDDNGEYRIGFRMRND</sequence>
<reference evidence="1 2" key="1">
    <citation type="submission" date="2019-03" db="EMBL/GenBank/DDBJ databases">
        <title>Glutamicibacter sp. LJH19 genome.</title>
        <authorList>
            <person name="Sinai Borker S."/>
            <person name="Kumar R."/>
        </authorList>
    </citation>
    <scope>NUCLEOTIDE SEQUENCE [LARGE SCALE GENOMIC DNA]</scope>
    <source>
        <strain evidence="1 2">LJH19</strain>
    </source>
</reference>
<dbReference type="RefSeq" id="WP_134780230.1">
    <property type="nucleotide sequence ID" value="NZ_SPDS01000001.1"/>
</dbReference>
<comment type="caution">
    <text evidence="1">The sequence shown here is derived from an EMBL/GenBank/DDBJ whole genome shotgun (WGS) entry which is preliminary data.</text>
</comment>
<proteinExistence type="predicted"/>
<organism evidence="1 2">
    <name type="scientific">Glutamicibacter arilaitensis</name>
    <dbReference type="NCBI Taxonomy" id="256701"/>
    <lineage>
        <taxon>Bacteria</taxon>
        <taxon>Bacillati</taxon>
        <taxon>Actinomycetota</taxon>
        <taxon>Actinomycetes</taxon>
        <taxon>Micrococcales</taxon>
        <taxon>Micrococcaceae</taxon>
        <taxon>Glutamicibacter</taxon>
    </lineage>
</organism>
<protein>
    <submittedName>
        <fullName evidence="1">Uncharacterized protein</fullName>
    </submittedName>
</protein>
<gene>
    <name evidence="1" type="ORF">EXY26_09945</name>
</gene>
<dbReference type="EMBL" id="SPDS01000001">
    <property type="protein sequence ID" value="TFH57293.1"/>
    <property type="molecule type" value="Genomic_DNA"/>
</dbReference>
<evidence type="ECO:0000313" key="2">
    <source>
        <dbReference type="Proteomes" id="UP000297638"/>
    </source>
</evidence>
<name>A0A4Y8U236_9MICC</name>
<accession>A0A4Y8U236</accession>
<dbReference type="Proteomes" id="UP000297638">
    <property type="component" value="Unassembled WGS sequence"/>
</dbReference>
<evidence type="ECO:0000313" key="1">
    <source>
        <dbReference type="EMBL" id="TFH57293.1"/>
    </source>
</evidence>